<dbReference type="SUPFAM" id="SSF57850">
    <property type="entry name" value="RING/U-box"/>
    <property type="match status" value="1"/>
</dbReference>
<feature type="region of interest" description="Disordered" evidence="1">
    <location>
        <begin position="154"/>
        <end position="175"/>
    </location>
</feature>
<evidence type="ECO:0000256" key="2">
    <source>
        <dbReference type="SAM" id="Phobius"/>
    </source>
</evidence>
<reference evidence="3" key="1">
    <citation type="submission" date="2015-06" db="UniProtKB">
        <authorList>
            <consortium name="EnsemblPlants"/>
        </authorList>
    </citation>
    <scope>IDENTIFICATION</scope>
</reference>
<proteinExistence type="predicted"/>
<organism evidence="3">
    <name type="scientific">Aegilops tauschii</name>
    <name type="common">Tausch's goatgrass</name>
    <name type="synonym">Aegilops squarrosa</name>
    <dbReference type="NCBI Taxonomy" id="37682"/>
    <lineage>
        <taxon>Eukaryota</taxon>
        <taxon>Viridiplantae</taxon>
        <taxon>Streptophyta</taxon>
        <taxon>Embryophyta</taxon>
        <taxon>Tracheophyta</taxon>
        <taxon>Spermatophyta</taxon>
        <taxon>Magnoliopsida</taxon>
        <taxon>Liliopsida</taxon>
        <taxon>Poales</taxon>
        <taxon>Poaceae</taxon>
        <taxon>BOP clade</taxon>
        <taxon>Pooideae</taxon>
        <taxon>Triticodae</taxon>
        <taxon>Triticeae</taxon>
        <taxon>Triticinae</taxon>
        <taxon>Aegilops</taxon>
    </lineage>
</organism>
<feature type="compositionally biased region" description="Basic and acidic residues" evidence="1">
    <location>
        <begin position="30"/>
        <end position="40"/>
    </location>
</feature>
<feature type="region of interest" description="Disordered" evidence="1">
    <location>
        <begin position="1"/>
        <end position="80"/>
    </location>
</feature>
<feature type="transmembrane region" description="Helical" evidence="2">
    <location>
        <begin position="120"/>
        <end position="140"/>
    </location>
</feature>
<dbReference type="Gene3D" id="3.30.40.10">
    <property type="entry name" value="Zinc/RING finger domain, C3HC4 (zinc finger)"/>
    <property type="match status" value="1"/>
</dbReference>
<dbReference type="FunFam" id="3.30.40.10:FF:000348">
    <property type="entry name" value="E3 ubiquitin-protein ligase"/>
    <property type="match status" value="1"/>
</dbReference>
<dbReference type="PROSITE" id="PS50089">
    <property type="entry name" value="ZF_RING_2"/>
    <property type="match status" value="1"/>
</dbReference>
<dbReference type="SMART" id="SM00184">
    <property type="entry name" value="RING"/>
    <property type="match status" value="1"/>
</dbReference>
<evidence type="ECO:0000313" key="3">
    <source>
        <dbReference type="EnsemblPlants" id="EMT29820"/>
    </source>
</evidence>
<dbReference type="PANTHER" id="PTHR46225:SF19">
    <property type="entry name" value="RING-TYPE DOMAIN-CONTAINING PROTEIN"/>
    <property type="match status" value="1"/>
</dbReference>
<dbReference type="InterPro" id="IPR001841">
    <property type="entry name" value="Znf_RING"/>
</dbReference>
<dbReference type="PANTHER" id="PTHR46225">
    <property type="entry name" value="C3H4 TYPE ZINC FINGER PROTEIN"/>
    <property type="match status" value="1"/>
</dbReference>
<dbReference type="EnsemblPlants" id="EMT29820">
    <property type="protein sequence ID" value="EMT29820"/>
    <property type="gene ID" value="F775_28850"/>
</dbReference>
<feature type="transmembrane region" description="Helical" evidence="2">
    <location>
        <begin position="201"/>
        <end position="219"/>
    </location>
</feature>
<accession>M8BXW1</accession>
<protein>
    <submittedName>
        <fullName evidence="3">E3 ubiquitin-protein ligase</fullName>
    </submittedName>
</protein>
<sequence length="609" mass="67569">MEQTTGVSGHEHVIDIPRDSGPSASASHSVGRENHEELNPVDRPSTRAATSALQPPAAIGPPHAENTSGTRRRDNYGRRHRSPLNSGLWISVEVIVNVSQIVAAIVVLSLSRKEHPQAPLFEWVIGYTVGCFATLPHLYWRYIHRNIVNGENEPAHSLQGSSQNNSTEPTPASVSERRRNAARNAVLANPRINALFDHFKMALDCFFAVWFVVGNVWIFGGRSSAVDAPNLYRLCIVFLTFSCIGYAMPFILCAMICCCLPCIISVMGFREDTNNTRGATSESINTLPTYKFKTKKRRHGSGNEAEGQEGGIVAAGTDKERSLSAEDAVCCICLAKYAHNEELRELPCTHCFHKECVDKWLKINALCPLCKAEIASSSGTSDTRHIDHTRWCPKVFFVLFFNLGEVTALLAVNTLDNANAVLFLFGVPLNMEKCWPRPRKYCHRLIVQLSAECKFTGTQHTESKPSVCYRSSRMLRTMSATAIRFCNGCGRNQHIILLPFNDGGVDIMRSCYQRSDVGGGHTSGMIIPQTELRLCEGFTLGLQGLCLWVVADDRRVKDFELYCCGFLLHRVGCILTTGVVDGTDAWSVNVWLTIRTSFSAATKKRCWET</sequence>
<feature type="compositionally biased region" description="Basic and acidic residues" evidence="1">
    <location>
        <begin position="9"/>
        <end position="18"/>
    </location>
</feature>
<keyword evidence="2" id="KW-1133">Transmembrane helix</keyword>
<feature type="compositionally biased region" description="Polar residues" evidence="1">
    <location>
        <begin position="158"/>
        <end position="173"/>
    </location>
</feature>
<dbReference type="Pfam" id="PF13639">
    <property type="entry name" value="zf-RING_2"/>
    <property type="match status" value="1"/>
</dbReference>
<feature type="transmembrane region" description="Helical" evidence="2">
    <location>
        <begin position="231"/>
        <end position="264"/>
    </location>
</feature>
<dbReference type="InterPro" id="IPR013083">
    <property type="entry name" value="Znf_RING/FYVE/PHD"/>
</dbReference>
<dbReference type="AlphaFoldDB" id="M8BXW1"/>
<keyword evidence="2" id="KW-0812">Transmembrane</keyword>
<evidence type="ECO:0000256" key="1">
    <source>
        <dbReference type="SAM" id="MobiDB-lite"/>
    </source>
</evidence>
<keyword evidence="2" id="KW-0472">Membrane</keyword>
<name>M8BXW1_AEGTA</name>
<feature type="transmembrane region" description="Helical" evidence="2">
    <location>
        <begin position="88"/>
        <end position="108"/>
    </location>
</feature>